<proteinExistence type="predicted"/>
<evidence type="ECO:0000313" key="3">
    <source>
        <dbReference type="Proteomes" id="UP000016368"/>
    </source>
</evidence>
<comment type="caution">
    <text evidence="2">The sequence shown here is derived from an EMBL/GenBank/DDBJ whole genome shotgun (WGS) entry which is preliminary data.</text>
</comment>
<dbReference type="AlphaFoldDB" id="F3KPH8"/>
<dbReference type="EMBL" id="AEGR01000022">
    <property type="protein sequence ID" value="EGI78316.1"/>
    <property type="molecule type" value="Genomic_DNA"/>
</dbReference>
<evidence type="ECO:0000313" key="2">
    <source>
        <dbReference type="EMBL" id="EGI78316.1"/>
    </source>
</evidence>
<organism evidence="2 3">
    <name type="scientific">Hylemonella gracilis ATCC 19624</name>
    <dbReference type="NCBI Taxonomy" id="887062"/>
    <lineage>
        <taxon>Bacteria</taxon>
        <taxon>Pseudomonadati</taxon>
        <taxon>Pseudomonadota</taxon>
        <taxon>Betaproteobacteria</taxon>
        <taxon>Burkholderiales</taxon>
        <taxon>Comamonadaceae</taxon>
        <taxon>Hylemonella</taxon>
    </lineage>
</organism>
<gene>
    <name evidence="2" type="ORF">HGR_01689</name>
</gene>
<evidence type="ECO:0000256" key="1">
    <source>
        <dbReference type="SAM" id="MobiDB-lite"/>
    </source>
</evidence>
<dbReference type="Proteomes" id="UP000016368">
    <property type="component" value="Unassembled WGS sequence"/>
</dbReference>
<reference evidence="2 3" key="1">
    <citation type="journal article" date="2011" name="EMBO J.">
        <title>Structural diversity of bacterial flagellar motors.</title>
        <authorList>
            <person name="Chen S."/>
            <person name="Beeby M."/>
            <person name="Murphy G.E."/>
            <person name="Leadbetter J.R."/>
            <person name="Hendrixson D.R."/>
            <person name="Briegel A."/>
            <person name="Li Z."/>
            <person name="Shi J."/>
            <person name="Tocheva E.I."/>
            <person name="Muller A."/>
            <person name="Dobro M.J."/>
            <person name="Jensen G.J."/>
        </authorList>
    </citation>
    <scope>NUCLEOTIDE SEQUENCE [LARGE SCALE GENOMIC DNA]</scope>
    <source>
        <strain evidence="2 3">ATCC 19624</strain>
    </source>
</reference>
<accession>F3KPH8</accession>
<keyword evidence="3" id="KW-1185">Reference proteome</keyword>
<feature type="region of interest" description="Disordered" evidence="1">
    <location>
        <begin position="19"/>
        <end position="39"/>
    </location>
</feature>
<name>F3KPH8_9BURK</name>
<sequence length="39" mass="3937">MRSQSQELVQTVAVFKLSSGGNAAGGFSGGSQPSLLALR</sequence>
<protein>
    <submittedName>
        <fullName evidence="2">Uncharacterized protein</fullName>
    </submittedName>
</protein>